<keyword evidence="5 12" id="KW-0812">Transmembrane</keyword>
<evidence type="ECO:0000256" key="11">
    <source>
        <dbReference type="RuleBase" id="RU004450"/>
    </source>
</evidence>
<feature type="transmembrane region" description="Helical" evidence="12">
    <location>
        <begin position="60"/>
        <end position="83"/>
    </location>
</feature>
<evidence type="ECO:0000256" key="8">
    <source>
        <dbReference type="ARBA" id="ARBA00023065"/>
    </source>
</evidence>
<dbReference type="NCBIfam" id="TIGR01131">
    <property type="entry name" value="ATP_synt_6_or_A"/>
    <property type="match status" value="1"/>
</dbReference>
<sequence length="169" mass="19012">MSSLFSLLLWMNLSNIIPFFFPVMCHLPFAMFFACFFWGVLSLSSFVNSWEQSVGMSVPLGCPLVLAPLMVMMELISCLVRPITLMVRLVFNLTAGQVILVLMSGLGAELILLHGVKFKGWVFLVSILGVVFGIGVFFLFEFAVSVLQSYIYCMLLCSYSDDHSVWFDF</sequence>
<dbReference type="GO" id="GO:0005743">
    <property type="term" value="C:mitochondrial inner membrane"/>
    <property type="evidence" value="ECO:0007669"/>
    <property type="project" value="UniProtKB-SubCell"/>
</dbReference>
<dbReference type="PRINTS" id="PR00123">
    <property type="entry name" value="ATPASEA"/>
</dbReference>
<evidence type="ECO:0000256" key="12">
    <source>
        <dbReference type="SAM" id="Phobius"/>
    </source>
</evidence>
<dbReference type="InterPro" id="IPR035908">
    <property type="entry name" value="F0_ATP_A_sf"/>
</dbReference>
<keyword evidence="6" id="KW-0375">Hydrogen ion transport</keyword>
<dbReference type="Pfam" id="PF00119">
    <property type="entry name" value="ATP-synt_A"/>
    <property type="match status" value="1"/>
</dbReference>
<evidence type="ECO:0000256" key="9">
    <source>
        <dbReference type="ARBA" id="ARBA00023136"/>
    </source>
</evidence>
<comment type="subcellular location">
    <subcellularLocation>
        <location evidence="1">Membrane</location>
        <topology evidence="1">Multi-pass membrane protein</topology>
    </subcellularLocation>
    <subcellularLocation>
        <location evidence="11">Mitochondrion inner membrane</location>
        <topology evidence="11">Multi-pass membrane protein</topology>
    </subcellularLocation>
</comment>
<organism evidence="13">
    <name type="scientific">Perna perna</name>
    <name type="common">Brown mussel</name>
    <dbReference type="NCBI Taxonomy" id="94826"/>
    <lineage>
        <taxon>Eukaryota</taxon>
        <taxon>Metazoa</taxon>
        <taxon>Spiralia</taxon>
        <taxon>Lophotrochozoa</taxon>
        <taxon>Mollusca</taxon>
        <taxon>Bivalvia</taxon>
        <taxon>Autobranchia</taxon>
        <taxon>Pteriomorphia</taxon>
        <taxon>Mytilida</taxon>
        <taxon>Mytiloidea</taxon>
        <taxon>Mytilidae</taxon>
        <taxon>Mytilinae</taxon>
        <taxon>Perna</taxon>
    </lineage>
</organism>
<dbReference type="EMBL" id="KM655841">
    <property type="protein sequence ID" value="AJC00163.1"/>
    <property type="molecule type" value="Genomic_DNA"/>
</dbReference>
<proteinExistence type="inferred from homology"/>
<keyword evidence="9 12" id="KW-0472">Membrane</keyword>
<accession>A0A0B4U0P6</accession>
<dbReference type="AlphaFoldDB" id="A0A0B4U0P6"/>
<keyword evidence="10" id="KW-0066">ATP synthesis</keyword>
<dbReference type="RefSeq" id="YP_009117168.1">
    <property type="nucleotide sequence ID" value="NC_026288.1"/>
</dbReference>
<dbReference type="SUPFAM" id="SSF81336">
    <property type="entry name" value="F1F0 ATP synthase subunit A"/>
    <property type="match status" value="1"/>
</dbReference>
<keyword evidence="7 12" id="KW-1133">Transmembrane helix</keyword>
<dbReference type="CDD" id="cd00310">
    <property type="entry name" value="ATP-synt_Fo_a_6"/>
    <property type="match status" value="1"/>
</dbReference>
<keyword evidence="3" id="KW-0813">Transport</keyword>
<dbReference type="InterPro" id="IPR045083">
    <property type="entry name" value="ATP_synth_F0_asu_bact/mt"/>
</dbReference>
<dbReference type="Gene3D" id="1.20.120.220">
    <property type="entry name" value="ATP synthase, F0 complex, subunit A"/>
    <property type="match status" value="1"/>
</dbReference>
<dbReference type="GO" id="GO:0045259">
    <property type="term" value="C:proton-transporting ATP synthase complex"/>
    <property type="evidence" value="ECO:0007669"/>
    <property type="project" value="UniProtKB-KW"/>
</dbReference>
<dbReference type="GeneID" id="22974658"/>
<evidence type="ECO:0000256" key="7">
    <source>
        <dbReference type="ARBA" id="ARBA00022989"/>
    </source>
</evidence>
<dbReference type="InterPro" id="IPR000568">
    <property type="entry name" value="ATP_synth_F0_asu"/>
</dbReference>
<protein>
    <recommendedName>
        <fullName evidence="11">ATP synthase subunit a</fullName>
    </recommendedName>
</protein>
<comment type="similarity">
    <text evidence="2">Belongs to the ATPase A chain family.</text>
</comment>
<evidence type="ECO:0000256" key="4">
    <source>
        <dbReference type="ARBA" id="ARBA00022547"/>
    </source>
</evidence>
<evidence type="ECO:0000256" key="1">
    <source>
        <dbReference type="ARBA" id="ARBA00004141"/>
    </source>
</evidence>
<dbReference type="PANTHER" id="PTHR11410:SF0">
    <property type="entry name" value="ATP SYNTHASE SUBUNIT A"/>
    <property type="match status" value="1"/>
</dbReference>
<evidence type="ECO:0000256" key="2">
    <source>
        <dbReference type="ARBA" id="ARBA00006810"/>
    </source>
</evidence>
<keyword evidence="4" id="KW-0138">CF(0)</keyword>
<name>A0A0B4U0P6_PERPR</name>
<feature type="transmembrane region" description="Helical" evidence="12">
    <location>
        <begin position="120"/>
        <end position="140"/>
    </location>
</feature>
<dbReference type="CTD" id="4508"/>
<feature type="transmembrane region" description="Helical" evidence="12">
    <location>
        <begin position="26"/>
        <end position="48"/>
    </location>
</feature>
<keyword evidence="13" id="KW-0496">Mitochondrion</keyword>
<geneLocation type="mitochondrion" evidence="13"/>
<evidence type="ECO:0000256" key="10">
    <source>
        <dbReference type="ARBA" id="ARBA00023310"/>
    </source>
</evidence>
<feature type="transmembrane region" description="Helical" evidence="12">
    <location>
        <begin position="89"/>
        <end position="113"/>
    </location>
</feature>
<dbReference type="GO" id="GO:0046933">
    <property type="term" value="F:proton-transporting ATP synthase activity, rotational mechanism"/>
    <property type="evidence" value="ECO:0007669"/>
    <property type="project" value="TreeGrafter"/>
</dbReference>
<evidence type="ECO:0000313" key="13">
    <source>
        <dbReference type="EMBL" id="AJC00163.1"/>
    </source>
</evidence>
<evidence type="ECO:0000256" key="5">
    <source>
        <dbReference type="ARBA" id="ARBA00022692"/>
    </source>
</evidence>
<reference evidence="13" key="1">
    <citation type="journal article" date="2015" name="Mitochondrial DNA">
        <title>Complete mitochondrial genome of the brown mussel Perna perna (Bivalve, Mytilidae).</title>
        <authorList>
            <person name="Uliano-Silva M."/>
            <person name="Americo J."/>
            <person name="Bastos A.S."/>
            <person name="Furtado C."/>
            <person name="Rebelo M.F."/>
            <person name="Prosdocimi F."/>
        </authorList>
    </citation>
    <scope>NUCLEOTIDE SEQUENCE</scope>
</reference>
<keyword evidence="8" id="KW-0406">Ion transport</keyword>
<evidence type="ECO:0000256" key="3">
    <source>
        <dbReference type="ARBA" id="ARBA00022448"/>
    </source>
</evidence>
<evidence type="ECO:0000256" key="6">
    <source>
        <dbReference type="ARBA" id="ARBA00022781"/>
    </source>
</evidence>
<gene>
    <name evidence="13" type="primary">ATP6</name>
</gene>
<dbReference type="PANTHER" id="PTHR11410">
    <property type="entry name" value="ATP SYNTHASE SUBUNIT A"/>
    <property type="match status" value="1"/>
</dbReference>